<evidence type="ECO:0000313" key="2">
    <source>
        <dbReference type="Proteomes" id="UP001420932"/>
    </source>
</evidence>
<comment type="caution">
    <text evidence="1">The sequence shown here is derived from an EMBL/GenBank/DDBJ whole genome shotgun (WGS) entry which is preliminary data.</text>
</comment>
<sequence length="210" mass="24237">MNRRDALFAKIMANERAKWQRGNEDDDVIEIYELVVDDPSHIPPSSEPICTGYEDFYVHRLGVKMTDTCVGNEMISRDLVLHGSTPCDRDAAVGFDTEQPCRLHTKLLRWYNTLYVGDITMKLRATNKLVAAIDRQLEVRSAEYSFNMFAMQAKLDDCTPQYEKSETFHKKQENYLIDNGIDLFLDGWAKAIELLGPQFNFTREQAEEVK</sequence>
<reference evidence="1 2" key="1">
    <citation type="submission" date="2024-01" db="EMBL/GenBank/DDBJ databases">
        <title>Genome assemblies of Stephania.</title>
        <authorList>
            <person name="Yang L."/>
        </authorList>
    </citation>
    <scope>NUCLEOTIDE SEQUENCE [LARGE SCALE GENOMIC DNA]</scope>
    <source>
        <strain evidence="1">YNDBR</strain>
        <tissue evidence="1">Leaf</tissue>
    </source>
</reference>
<dbReference type="Proteomes" id="UP001420932">
    <property type="component" value="Unassembled WGS sequence"/>
</dbReference>
<gene>
    <name evidence="1" type="ORF">Syun_027685</name>
</gene>
<accession>A0AAP0HN15</accession>
<keyword evidence="2" id="KW-1185">Reference proteome</keyword>
<proteinExistence type="predicted"/>
<organism evidence="1 2">
    <name type="scientific">Stephania yunnanensis</name>
    <dbReference type="NCBI Taxonomy" id="152371"/>
    <lineage>
        <taxon>Eukaryota</taxon>
        <taxon>Viridiplantae</taxon>
        <taxon>Streptophyta</taxon>
        <taxon>Embryophyta</taxon>
        <taxon>Tracheophyta</taxon>
        <taxon>Spermatophyta</taxon>
        <taxon>Magnoliopsida</taxon>
        <taxon>Ranunculales</taxon>
        <taxon>Menispermaceae</taxon>
        <taxon>Menispermoideae</taxon>
        <taxon>Cissampelideae</taxon>
        <taxon>Stephania</taxon>
    </lineage>
</organism>
<protein>
    <submittedName>
        <fullName evidence="1">Uncharacterized protein</fullName>
    </submittedName>
</protein>
<dbReference type="AlphaFoldDB" id="A0AAP0HN15"/>
<evidence type="ECO:0000313" key="1">
    <source>
        <dbReference type="EMBL" id="KAK9092774.1"/>
    </source>
</evidence>
<name>A0AAP0HN15_9MAGN</name>
<dbReference type="EMBL" id="JBBNAF010000012">
    <property type="protein sequence ID" value="KAK9092774.1"/>
    <property type="molecule type" value="Genomic_DNA"/>
</dbReference>